<dbReference type="RefSeq" id="WP_050003159.1">
    <property type="nucleotide sequence ID" value="NZ_CP008887.1"/>
</dbReference>
<dbReference type="GeneID" id="25153277"/>
<name>A0A097QUQ6_9EURY</name>
<gene>
    <name evidence="1" type="ORF">TEU_07470</name>
</gene>
<dbReference type="AlphaFoldDB" id="A0A097QUQ6"/>
<evidence type="ECO:0000313" key="1">
    <source>
        <dbReference type="EMBL" id="AIU70183.1"/>
    </source>
</evidence>
<sequence>MSREANGAVIGFLAGLAVALGGAIKDAPYEGFKEKTFWRSPLIGAFWGSVLARTYGLKPVPLFLSTIGLERATVEVYKLYRAMVKKDYIPGKFIHGEWGVPVK</sequence>
<dbReference type="Proteomes" id="UP000029980">
    <property type="component" value="Chromosome"/>
</dbReference>
<reference evidence="1 2" key="1">
    <citation type="journal article" date="2015" name="Int. J. Syst. Evol. Microbiol.">
        <title>Thermococcus eurythermalis sp. nov., a conditional piezophilic hyperthermophilic archaeon with a wide temperature range isolated from an oil-immersed chimney in the Guaymas Basin.</title>
        <authorList>
            <person name="Zhao W."/>
            <person name="Zeng X."/>
            <person name="Xiao X."/>
        </authorList>
    </citation>
    <scope>NUCLEOTIDE SEQUENCE [LARGE SCALE GENOMIC DNA]</scope>
    <source>
        <strain evidence="1 2">A501</strain>
    </source>
</reference>
<keyword evidence="2" id="KW-1185">Reference proteome</keyword>
<organism evidence="1 2">
    <name type="scientific">Thermococcus eurythermalis</name>
    <dbReference type="NCBI Taxonomy" id="1505907"/>
    <lineage>
        <taxon>Archaea</taxon>
        <taxon>Methanobacteriati</taxon>
        <taxon>Methanobacteriota</taxon>
        <taxon>Thermococci</taxon>
        <taxon>Thermococcales</taxon>
        <taxon>Thermococcaceae</taxon>
        <taxon>Thermococcus</taxon>
    </lineage>
</organism>
<accession>A0A097QUQ6</accession>
<dbReference type="KEGG" id="teu:TEU_07470"/>
<protein>
    <submittedName>
        <fullName evidence="1">Uncharacterized protein</fullName>
    </submittedName>
</protein>
<dbReference type="EMBL" id="CP008887">
    <property type="protein sequence ID" value="AIU70183.1"/>
    <property type="molecule type" value="Genomic_DNA"/>
</dbReference>
<proteinExistence type="predicted"/>
<dbReference type="OrthoDB" id="374077at2157"/>
<dbReference type="HOGENOM" id="CLU_2257506_0_0_2"/>
<evidence type="ECO:0000313" key="2">
    <source>
        <dbReference type="Proteomes" id="UP000029980"/>
    </source>
</evidence>